<name>A0A090K2R2_9GAMM</name>
<protein>
    <submittedName>
        <fullName evidence="2">Uncharacterized protein</fullName>
    </submittedName>
</protein>
<dbReference type="Proteomes" id="UP000032427">
    <property type="component" value="Plasmid pAWOD150"/>
</dbReference>
<dbReference type="AlphaFoldDB" id="A0A090K2R2"/>
<keyword evidence="2" id="KW-0614">Plasmid</keyword>
<feature type="region of interest" description="Disordered" evidence="1">
    <location>
        <begin position="46"/>
        <end position="68"/>
    </location>
</feature>
<sequence>MHTMRNLIFSYNYTYHCLRLSLLNSDTLKPRFDLYDQRVSVCRDQISSEGHKRRQRNSKGYRDSETKGVRRTRIQTVIIKRPKVIPRIKILNT</sequence>
<reference evidence="3" key="1">
    <citation type="submission" date="2014-09" db="EMBL/GenBank/DDBJ databases">
        <authorList>
            <person name="Hjerde E."/>
        </authorList>
    </citation>
    <scope>NUCLEOTIDE SEQUENCE [LARGE SCALE GENOMIC DNA]</scope>
    <source>
        <strain evidence="3">06/09/139</strain>
        <plasmid evidence="3">pAWOD150</plasmid>
    </source>
</reference>
<evidence type="ECO:0000313" key="2">
    <source>
        <dbReference type="EMBL" id="CED58018.1"/>
    </source>
</evidence>
<gene>
    <name evidence="2" type="ORF">AWOD_p150_06</name>
</gene>
<dbReference type="HOGENOM" id="CLU_2393363_0_0_6"/>
<dbReference type="EMBL" id="LN554849">
    <property type="protein sequence ID" value="CED58018.1"/>
    <property type="molecule type" value="Genomic_DNA"/>
</dbReference>
<geneLocation type="plasmid" evidence="2 3">
    <name>pAWOD150</name>
</geneLocation>
<dbReference type="PATRIC" id="fig|80852.17.peg.4130"/>
<dbReference type="KEGG" id="awd:AWOD_p150_06"/>
<proteinExistence type="predicted"/>
<keyword evidence="3" id="KW-1185">Reference proteome</keyword>
<evidence type="ECO:0000313" key="3">
    <source>
        <dbReference type="Proteomes" id="UP000032427"/>
    </source>
</evidence>
<organism evidence="2 3">
    <name type="scientific">Aliivibrio wodanis</name>
    <dbReference type="NCBI Taxonomy" id="80852"/>
    <lineage>
        <taxon>Bacteria</taxon>
        <taxon>Pseudomonadati</taxon>
        <taxon>Pseudomonadota</taxon>
        <taxon>Gammaproteobacteria</taxon>
        <taxon>Vibrionales</taxon>
        <taxon>Vibrionaceae</taxon>
        <taxon>Aliivibrio</taxon>
    </lineage>
</organism>
<evidence type="ECO:0000256" key="1">
    <source>
        <dbReference type="SAM" id="MobiDB-lite"/>
    </source>
</evidence>
<accession>A0A090K2R2</accession>